<evidence type="ECO:0000313" key="2">
    <source>
        <dbReference type="EMBL" id="SMD32572.1"/>
    </source>
</evidence>
<organism evidence="2 3">
    <name type="scientific">Reichenbachiella faecimaris</name>
    <dbReference type="NCBI Taxonomy" id="692418"/>
    <lineage>
        <taxon>Bacteria</taxon>
        <taxon>Pseudomonadati</taxon>
        <taxon>Bacteroidota</taxon>
        <taxon>Cytophagia</taxon>
        <taxon>Cytophagales</taxon>
        <taxon>Reichenbachiellaceae</taxon>
        <taxon>Reichenbachiella</taxon>
    </lineage>
</organism>
<proteinExistence type="predicted"/>
<gene>
    <name evidence="2" type="ORF">SAMN04488029_0920</name>
</gene>
<dbReference type="Gene3D" id="3.10.310.50">
    <property type="match status" value="1"/>
</dbReference>
<accession>A0A1W2G814</accession>
<feature type="transmembrane region" description="Helical" evidence="1">
    <location>
        <begin position="76"/>
        <end position="99"/>
    </location>
</feature>
<keyword evidence="3" id="KW-1185">Reference proteome</keyword>
<evidence type="ECO:0000256" key="1">
    <source>
        <dbReference type="SAM" id="Phobius"/>
    </source>
</evidence>
<sequence length="220" mass="24657">MRDMRKKFEFSAADKKLVKEAVQELEQKTAGEMVVYFARDSDSYLMACWKLAGIFGVLFLALIATLSYLWLLPASIGILFTCLIGIGTTTLGFAIPYFIHTLRVSFTPDSVVSHRVLTKARDIFLQEEIFNTSDRIGILIYISELEHQVQVLGDSGINAKIQQEDWNEVLGLVIQGIKANHPAKGIASAIKKCEELLLANDFVNVVKPDNELSDDMRIEE</sequence>
<dbReference type="STRING" id="692418.SAMN04488029_0920"/>
<dbReference type="EMBL" id="FWYF01000001">
    <property type="protein sequence ID" value="SMD32572.1"/>
    <property type="molecule type" value="Genomic_DNA"/>
</dbReference>
<keyword evidence="1" id="KW-1133">Transmembrane helix</keyword>
<feature type="transmembrane region" description="Helical" evidence="1">
    <location>
        <begin position="47"/>
        <end position="70"/>
    </location>
</feature>
<keyword evidence="1" id="KW-0812">Transmembrane</keyword>
<dbReference type="AlphaFoldDB" id="A0A1W2G814"/>
<evidence type="ECO:0000313" key="3">
    <source>
        <dbReference type="Proteomes" id="UP000192472"/>
    </source>
</evidence>
<keyword evidence="1" id="KW-0472">Membrane</keyword>
<protein>
    <submittedName>
        <fullName evidence="2">Putative membrane protein</fullName>
    </submittedName>
</protein>
<dbReference type="Proteomes" id="UP000192472">
    <property type="component" value="Unassembled WGS sequence"/>
</dbReference>
<reference evidence="2 3" key="1">
    <citation type="submission" date="2017-04" db="EMBL/GenBank/DDBJ databases">
        <authorList>
            <person name="Afonso C.L."/>
            <person name="Miller P.J."/>
            <person name="Scott M.A."/>
            <person name="Spackman E."/>
            <person name="Goraichik I."/>
            <person name="Dimitrov K.M."/>
            <person name="Suarez D.L."/>
            <person name="Swayne D.E."/>
        </authorList>
    </citation>
    <scope>NUCLEOTIDE SEQUENCE [LARGE SCALE GENOMIC DNA]</scope>
    <source>
        <strain evidence="2 3">DSM 26133</strain>
    </source>
</reference>
<name>A0A1W2G814_REIFA</name>